<evidence type="ECO:0000313" key="1">
    <source>
        <dbReference type="EMBL" id="GFS08000.1"/>
    </source>
</evidence>
<evidence type="ECO:0000313" key="2">
    <source>
        <dbReference type="Proteomes" id="UP000762676"/>
    </source>
</evidence>
<dbReference type="Proteomes" id="UP000762676">
    <property type="component" value="Unassembled WGS sequence"/>
</dbReference>
<keyword evidence="2" id="KW-1185">Reference proteome</keyword>
<dbReference type="AlphaFoldDB" id="A0AAV4IF60"/>
<reference evidence="1 2" key="1">
    <citation type="journal article" date="2021" name="Elife">
        <title>Chloroplast acquisition without the gene transfer in kleptoplastic sea slugs, Plakobranchus ocellatus.</title>
        <authorList>
            <person name="Maeda T."/>
            <person name="Takahashi S."/>
            <person name="Yoshida T."/>
            <person name="Shimamura S."/>
            <person name="Takaki Y."/>
            <person name="Nagai Y."/>
            <person name="Toyoda A."/>
            <person name="Suzuki Y."/>
            <person name="Arimoto A."/>
            <person name="Ishii H."/>
            <person name="Satoh N."/>
            <person name="Nishiyama T."/>
            <person name="Hasebe M."/>
            <person name="Maruyama T."/>
            <person name="Minagawa J."/>
            <person name="Obokata J."/>
            <person name="Shigenobu S."/>
        </authorList>
    </citation>
    <scope>NUCLEOTIDE SEQUENCE [LARGE SCALE GENOMIC DNA]</scope>
</reference>
<name>A0AAV4IF60_9GAST</name>
<comment type="caution">
    <text evidence="1">The sequence shown here is derived from an EMBL/GenBank/DDBJ whole genome shotgun (WGS) entry which is preliminary data.</text>
</comment>
<organism evidence="1 2">
    <name type="scientific">Elysia marginata</name>
    <dbReference type="NCBI Taxonomy" id="1093978"/>
    <lineage>
        <taxon>Eukaryota</taxon>
        <taxon>Metazoa</taxon>
        <taxon>Spiralia</taxon>
        <taxon>Lophotrochozoa</taxon>
        <taxon>Mollusca</taxon>
        <taxon>Gastropoda</taxon>
        <taxon>Heterobranchia</taxon>
        <taxon>Euthyneura</taxon>
        <taxon>Panpulmonata</taxon>
        <taxon>Sacoglossa</taxon>
        <taxon>Placobranchoidea</taxon>
        <taxon>Plakobranchidae</taxon>
        <taxon>Elysia</taxon>
    </lineage>
</organism>
<dbReference type="EMBL" id="BMAT01013235">
    <property type="protein sequence ID" value="GFS08000.1"/>
    <property type="molecule type" value="Genomic_DNA"/>
</dbReference>
<accession>A0AAV4IF60</accession>
<protein>
    <submittedName>
        <fullName evidence="1">Uncharacterized protein</fullName>
    </submittedName>
</protein>
<proteinExistence type="predicted"/>
<sequence length="97" mass="10884">MLSLTYHQCSRQDSDHKGTTEQLLAFTSHNDAGFENKLKTGAVLIDLSADYGIDIVWTGEHHAQTCKTDPVQKKKILKILSLLTGTRQFHVIFGRSQ</sequence>
<gene>
    <name evidence="1" type="ORF">ElyMa_006582700</name>
</gene>